<reference evidence="1 2" key="1">
    <citation type="journal article" date="2021" name="Chemosphere">
        <title>Bioballs carrying a syntrophic Rhodococcus and Mycolicibacterium consortium for simultaneous sorption and biodegradation of fuel oil in contaminated freshwater.</title>
        <authorList>
            <person name="Naloka K."/>
            <person name="Polrit D."/>
            <person name="Muangchinda C."/>
            <person name="Thoetkiattikul H."/>
            <person name="Pinyakong O."/>
        </authorList>
    </citation>
    <scope>NUCLEOTIDE SEQUENCE [LARGE SCALE GENOMIC DNA]</scope>
    <source>
        <strain evidence="1 2">J101</strain>
    </source>
</reference>
<proteinExistence type="predicted"/>
<accession>A0ACC6MDC4</accession>
<evidence type="ECO:0000313" key="1">
    <source>
        <dbReference type="EMBL" id="MDZ5084651.1"/>
    </source>
</evidence>
<organism evidence="1 2">
    <name type="scientific">Mycolicibacterium parafortuitum</name>
    <name type="common">Mycobacterium parafortuitum</name>
    <dbReference type="NCBI Taxonomy" id="39692"/>
    <lineage>
        <taxon>Bacteria</taxon>
        <taxon>Bacillati</taxon>
        <taxon>Actinomycetota</taxon>
        <taxon>Actinomycetes</taxon>
        <taxon>Mycobacteriales</taxon>
        <taxon>Mycobacteriaceae</taxon>
        <taxon>Mycolicibacterium</taxon>
    </lineage>
</organism>
<name>A0ACC6MDC4_MYCPF</name>
<dbReference type="Proteomes" id="UP001289645">
    <property type="component" value="Unassembled WGS sequence"/>
</dbReference>
<gene>
    <name evidence="1" type="ORF">OHX15_04560</name>
</gene>
<keyword evidence="2" id="KW-1185">Reference proteome</keyword>
<evidence type="ECO:0000313" key="2">
    <source>
        <dbReference type="Proteomes" id="UP001289645"/>
    </source>
</evidence>
<sequence>MPAPHESPTAAAHESPTAAAHQTSGSRDGASPADPPHAFADVAALLDLDDAQFDTLKVLGRALHVNEADLTRTLEAILRSATSVIRCADHAGVNLLVRDRLEPQATLGSAPPRLDALQQRTGVGPCFDASREQCVITVADMACESRWPEFASTALELEVHSMLCVPLWVDDRRLGSVSLYSATTQAFDAAAGQLADLYATHAAVALADAQRTDQLRRAMASRDVIGQAKGVLMERHRITGDEAFEMLKQASRRANRKLVDVAESLAVTGELPQPSD</sequence>
<protein>
    <submittedName>
        <fullName evidence="1">GAF and ANTAR domain-containing protein</fullName>
    </submittedName>
</protein>
<dbReference type="EMBL" id="JAOXLN010000003">
    <property type="protein sequence ID" value="MDZ5084651.1"/>
    <property type="molecule type" value="Genomic_DNA"/>
</dbReference>
<comment type="caution">
    <text evidence="1">The sequence shown here is derived from an EMBL/GenBank/DDBJ whole genome shotgun (WGS) entry which is preliminary data.</text>
</comment>